<organism evidence="1 2">
    <name type="scientific">Araneus ventricosus</name>
    <name type="common">Orbweaver spider</name>
    <name type="synonym">Epeira ventricosa</name>
    <dbReference type="NCBI Taxonomy" id="182803"/>
    <lineage>
        <taxon>Eukaryota</taxon>
        <taxon>Metazoa</taxon>
        <taxon>Ecdysozoa</taxon>
        <taxon>Arthropoda</taxon>
        <taxon>Chelicerata</taxon>
        <taxon>Arachnida</taxon>
        <taxon>Araneae</taxon>
        <taxon>Araneomorphae</taxon>
        <taxon>Entelegynae</taxon>
        <taxon>Araneoidea</taxon>
        <taxon>Araneidae</taxon>
        <taxon>Araneus</taxon>
    </lineage>
</organism>
<dbReference type="Proteomes" id="UP000499080">
    <property type="component" value="Unassembled WGS sequence"/>
</dbReference>
<dbReference type="EMBL" id="BGPR01000717">
    <property type="protein sequence ID" value="GBM32758.1"/>
    <property type="molecule type" value="Genomic_DNA"/>
</dbReference>
<keyword evidence="2" id="KW-1185">Reference proteome</keyword>
<dbReference type="AlphaFoldDB" id="A0A4Y2EX23"/>
<protein>
    <submittedName>
        <fullName evidence="1">Uncharacterized protein</fullName>
    </submittedName>
</protein>
<gene>
    <name evidence="1" type="ORF">AVEN_83728_1</name>
</gene>
<proteinExistence type="predicted"/>
<name>A0A4Y2EX23_ARAVE</name>
<comment type="caution">
    <text evidence="1">The sequence shown here is derived from an EMBL/GenBank/DDBJ whole genome shotgun (WGS) entry which is preliminary data.</text>
</comment>
<reference evidence="1 2" key="1">
    <citation type="journal article" date="2019" name="Sci. Rep.">
        <title>Orb-weaving spider Araneus ventricosus genome elucidates the spidroin gene catalogue.</title>
        <authorList>
            <person name="Kono N."/>
            <person name="Nakamura H."/>
            <person name="Ohtoshi R."/>
            <person name="Moran D.A.P."/>
            <person name="Shinohara A."/>
            <person name="Yoshida Y."/>
            <person name="Fujiwara M."/>
            <person name="Mori M."/>
            <person name="Tomita M."/>
            <person name="Arakawa K."/>
        </authorList>
    </citation>
    <scope>NUCLEOTIDE SEQUENCE [LARGE SCALE GENOMIC DNA]</scope>
</reference>
<evidence type="ECO:0000313" key="1">
    <source>
        <dbReference type="EMBL" id="GBM32758.1"/>
    </source>
</evidence>
<evidence type="ECO:0000313" key="2">
    <source>
        <dbReference type="Proteomes" id="UP000499080"/>
    </source>
</evidence>
<accession>A0A4Y2EX23</accession>
<sequence>MGIRDTRWHSIKLRRIKTRVLLLPLQIASYTKLPVKVQCVCRRKPGSLRSPSLLLTYGHHLHRYRNGSYLRAQQIFILPSNELQLGTVKVTESCDLELRTQSLQDGCLGAVPQVKDLFSLIVSVWGQQKLEFLLSVQYYVTQTCGECGSISRQ</sequence>